<dbReference type="AlphaFoldDB" id="A0A1T4NIL7"/>
<dbReference type="InterPro" id="IPR035905">
    <property type="entry name" value="Barstar-like_sf"/>
</dbReference>
<name>A0A1T4NIL7_9ENTE</name>
<keyword evidence="4" id="KW-1185">Reference proteome</keyword>
<sequence length="146" mass="17596">MKNQIFRISKEEKEELKNKLLKEKYFVSEIESEVLKDNTSFLTKFSKEFCFPYVVTNFNALNDYMMDLDWLNNELGYVLIINNFNKISCTSYNDTIAIAESNFSGMIRWLYYWEEEITRVTGYWNEEKQIFENGMSPRKFDIYLVD</sequence>
<feature type="domain" description="Barstar (barnase inhibitor)" evidence="2">
    <location>
        <begin position="27"/>
        <end position="94"/>
    </location>
</feature>
<comment type="similarity">
    <text evidence="1">Belongs to the barstar family.</text>
</comment>
<gene>
    <name evidence="3" type="ORF">SAMN02745116_01429</name>
</gene>
<accession>A0A1T4NIL7</accession>
<dbReference type="STRING" id="263852.SAMN02745116_01429"/>
<protein>
    <submittedName>
        <fullName evidence="3">Barstar (Barnase inhibitor)</fullName>
    </submittedName>
</protein>
<proteinExistence type="inferred from homology"/>
<reference evidence="3 4" key="1">
    <citation type="submission" date="2017-02" db="EMBL/GenBank/DDBJ databases">
        <authorList>
            <person name="Peterson S.W."/>
        </authorList>
    </citation>
    <scope>NUCLEOTIDE SEQUENCE [LARGE SCALE GENOMIC DNA]</scope>
    <source>
        <strain evidence="3 4">ATCC BAA-1030</strain>
    </source>
</reference>
<dbReference type="OrthoDB" id="2086389at2"/>
<evidence type="ECO:0000256" key="1">
    <source>
        <dbReference type="ARBA" id="ARBA00006845"/>
    </source>
</evidence>
<evidence type="ECO:0000313" key="3">
    <source>
        <dbReference type="EMBL" id="SJZ78896.1"/>
    </source>
</evidence>
<evidence type="ECO:0000313" key="4">
    <source>
        <dbReference type="Proteomes" id="UP000190328"/>
    </source>
</evidence>
<evidence type="ECO:0000259" key="2">
    <source>
        <dbReference type="Pfam" id="PF01337"/>
    </source>
</evidence>
<dbReference type="RefSeq" id="WP_078807366.1">
    <property type="nucleotide sequence ID" value="NZ_FUXI01000015.1"/>
</dbReference>
<dbReference type="InterPro" id="IPR000468">
    <property type="entry name" value="Barstar"/>
</dbReference>
<dbReference type="EMBL" id="FUXI01000015">
    <property type="protein sequence ID" value="SJZ78896.1"/>
    <property type="molecule type" value="Genomic_DNA"/>
</dbReference>
<dbReference type="SUPFAM" id="SSF52038">
    <property type="entry name" value="Barstar-related"/>
    <property type="match status" value="1"/>
</dbReference>
<organism evidence="3 4">
    <name type="scientific">Pilibacter termitis</name>
    <dbReference type="NCBI Taxonomy" id="263852"/>
    <lineage>
        <taxon>Bacteria</taxon>
        <taxon>Bacillati</taxon>
        <taxon>Bacillota</taxon>
        <taxon>Bacilli</taxon>
        <taxon>Lactobacillales</taxon>
        <taxon>Enterococcaceae</taxon>
        <taxon>Pilibacter</taxon>
    </lineage>
</organism>
<dbReference type="Pfam" id="PF01337">
    <property type="entry name" value="Barstar"/>
    <property type="match status" value="1"/>
</dbReference>
<dbReference type="Proteomes" id="UP000190328">
    <property type="component" value="Unassembled WGS sequence"/>
</dbReference>